<keyword evidence="6 10" id="KW-0694">RNA-binding</keyword>
<keyword evidence="9 10" id="KW-0804">Transcription</keyword>
<evidence type="ECO:0000256" key="9">
    <source>
        <dbReference type="ARBA" id="ARBA00023163"/>
    </source>
</evidence>
<feature type="compositionally biased region" description="Basic and acidic residues" evidence="11">
    <location>
        <begin position="87"/>
        <end position="98"/>
    </location>
</feature>
<name>I6LDG9_SIV</name>
<proteinExistence type="inferred from homology"/>
<dbReference type="InterPro" id="IPR001831">
    <property type="entry name" value="IV_Tat"/>
</dbReference>
<evidence type="ECO:0000256" key="10">
    <source>
        <dbReference type="RuleBase" id="RU003311"/>
    </source>
</evidence>
<protein>
    <recommendedName>
        <fullName evidence="3 10">Protein Tat</fullName>
    </recommendedName>
</protein>
<dbReference type="GO" id="GO:0044196">
    <property type="term" value="C:host cell nucleolus"/>
    <property type="evidence" value="ECO:0007669"/>
    <property type="project" value="UniProtKB-SubCell"/>
</dbReference>
<organismHost>
    <name type="scientific">Pan troglodytes</name>
    <name type="common">Chimpanzee</name>
    <dbReference type="NCBI Taxonomy" id="9598"/>
</organismHost>
<sequence length="111" mass="12830">MSSKEELRTTPISDPFQEEGRGPCNKCYCKKCCYHCQLCFLQKGLGIRYVPDRRFRKRRRSTPSSNQEDKDPVSKQRPLSRATGIQKRQEETLQKVESKAATSGTDRKQDS</sequence>
<reference evidence="12 13" key="1">
    <citation type="journal article" date="2006" name="Virology">
        <title>Molecular characterization of a novel simian immunodeficiency virus lineage (SIVtal) from northern talapoins (Miopithecus ogouensis).</title>
        <authorList>
            <person name="Liegeois F."/>
            <person name="Courgnaud V."/>
            <person name="Switzer W.M."/>
            <person name="Murphy H.W."/>
            <person name="Loul S."/>
            <person name="Aghokeng A."/>
            <person name="Pourrut X."/>
            <person name="Mpoudi-Ngole E."/>
            <person name="Delaporte E."/>
            <person name="Peeters M."/>
        </authorList>
    </citation>
    <scope>NUCLEOTIDE SEQUENCE [LARGE SCALE GENOMIC DNA]</scope>
    <source>
        <strain evidence="12 13">SIVtal-00CM266</strain>
    </source>
</reference>
<dbReference type="PRINTS" id="PR00055">
    <property type="entry name" value="HIVTATDOMAIN"/>
</dbReference>
<dbReference type="Gene3D" id="4.10.20.10">
    <property type="entry name" value="Tat domain"/>
    <property type="match status" value="1"/>
</dbReference>
<organism evidence="12 13">
    <name type="scientific">Simian immunodeficiency virus</name>
    <name type="common">SIV</name>
    <dbReference type="NCBI Taxonomy" id="11723"/>
    <lineage>
        <taxon>Viruses</taxon>
        <taxon>Riboviria</taxon>
        <taxon>Pararnavirae</taxon>
        <taxon>Artverviricota</taxon>
        <taxon>Revtraviricetes</taxon>
        <taxon>Ortervirales</taxon>
        <taxon>Retroviridae</taxon>
        <taxon>Orthoretrovirinae</taxon>
        <taxon>Lentivirus</taxon>
        <taxon>Lentivirus simimdef</taxon>
    </lineage>
</organism>
<evidence type="ECO:0000256" key="1">
    <source>
        <dbReference type="ARBA" id="ARBA00004307"/>
    </source>
</evidence>
<dbReference type="GO" id="GO:0050434">
    <property type="term" value="P:positive regulation of viral transcription"/>
    <property type="evidence" value="ECO:0007669"/>
    <property type="project" value="InterPro"/>
</dbReference>
<evidence type="ECO:0000256" key="6">
    <source>
        <dbReference type="ARBA" id="ARBA00022884"/>
    </source>
</evidence>
<dbReference type="Pfam" id="PF00539">
    <property type="entry name" value="Tat"/>
    <property type="match status" value="1"/>
</dbReference>
<dbReference type="EMBL" id="AY655744">
    <property type="protein sequence ID" value="AAW21262.1"/>
    <property type="molecule type" value="Genomic_DNA"/>
</dbReference>
<dbReference type="Proteomes" id="UP000257714">
    <property type="component" value="Segment"/>
</dbReference>
<evidence type="ECO:0000256" key="4">
    <source>
        <dbReference type="ARBA" id="ARBA00022562"/>
    </source>
</evidence>
<organismHost>
    <name type="scientific">Cercopithecidae</name>
    <name type="common">Old World monkeys</name>
    <dbReference type="NCBI Taxonomy" id="9527"/>
</organismHost>
<keyword evidence="4 10" id="KW-1048">Host nucleus</keyword>
<accession>I6LDG9</accession>
<evidence type="ECO:0000313" key="12">
    <source>
        <dbReference type="EMBL" id="AAW21262.1"/>
    </source>
</evidence>
<gene>
    <name evidence="12" type="primary">tat</name>
</gene>
<evidence type="ECO:0000256" key="11">
    <source>
        <dbReference type="SAM" id="MobiDB-lite"/>
    </source>
</evidence>
<keyword evidence="5" id="KW-0945">Host-virus interaction</keyword>
<evidence type="ECO:0000313" key="13">
    <source>
        <dbReference type="Proteomes" id="UP000257714"/>
    </source>
</evidence>
<keyword evidence="8 10" id="KW-0010">Activator</keyword>
<evidence type="ECO:0000256" key="5">
    <source>
        <dbReference type="ARBA" id="ARBA00022581"/>
    </source>
</evidence>
<keyword evidence="7 10" id="KW-0805">Transcription regulation</keyword>
<evidence type="ECO:0000256" key="7">
    <source>
        <dbReference type="ARBA" id="ARBA00023015"/>
    </source>
</evidence>
<dbReference type="GO" id="GO:0001070">
    <property type="term" value="F:RNA-binding transcription regulator activity"/>
    <property type="evidence" value="ECO:0007669"/>
    <property type="project" value="InterPro"/>
</dbReference>
<comment type="subcellular location">
    <subcellularLocation>
        <location evidence="1 10">Host nucleus</location>
        <location evidence="1 10">Host nucleolus</location>
    </subcellularLocation>
</comment>
<evidence type="ECO:0000256" key="2">
    <source>
        <dbReference type="ARBA" id="ARBA00009398"/>
    </source>
</evidence>
<comment type="similarity">
    <text evidence="2 10">Belongs to the lentiviruses Tat family.</text>
</comment>
<feature type="region of interest" description="Disordered" evidence="11">
    <location>
        <begin position="51"/>
        <end position="111"/>
    </location>
</feature>
<evidence type="ECO:0000256" key="3">
    <source>
        <dbReference type="ARBA" id="ARBA00022376"/>
    </source>
</evidence>
<dbReference type="InterPro" id="IPR036963">
    <property type="entry name" value="Tat_dom_sf"/>
</dbReference>
<dbReference type="GO" id="GO:0003723">
    <property type="term" value="F:RNA binding"/>
    <property type="evidence" value="ECO:0007669"/>
    <property type="project" value="UniProtKB-KW"/>
</dbReference>
<evidence type="ECO:0000256" key="8">
    <source>
        <dbReference type="ARBA" id="ARBA00023159"/>
    </source>
</evidence>
<feature type="region of interest" description="Disordered" evidence="11">
    <location>
        <begin position="1"/>
        <end position="22"/>
    </location>
</feature>